<proteinExistence type="predicted"/>
<dbReference type="AlphaFoldDB" id="A0A1Z4JDB8"/>
<gene>
    <name evidence="3" type="ORF">NIES2135_14810</name>
</gene>
<sequence length="752" mass="85513">MLLKIWRVEQTCLFELVWNEAHTLSAKLIYPETLTTLYQTWKNTYLQFYRSTLRARPGLVLNLEEPEIDWRTRLVQAEATFLAEFHYWVNSAELLEIRRQITRSKTSTLYLRCDSPEIVKLPWESWQIGSEFGSGQPIHVIRTSVALCAEQAKPVRRTRNRILVILGDETGLNFEAERAALQQLDHRTEISLVGWQPAIRTPELLQQIKTAIADPEGWDILFFAGHSNETALTGGELGIAPNTSILMSEIAPQLKTAQERGLQFAIFNSCNGLSIAELLIKLGLNQVVVMREPIRDDVAKDFLIHFLRYLSSHQDAQEATISACQFLKLEKNLTYPSAYLIPSLFSHPQAQPFRLFTPSWKTQLRRWKPKCREAIVLSLFAILSSWLPIQSALIDQRQLAQALYRQITRQGIQATAPSTLLIQINEESLQKDGIKLIEQNLDRRYLAKVIDRISQSESSVIGINYLLFRHQPSSDRIFAKSLQSATKSGKQIVFSATQDVQSYQAWVTALPEFTKFGSSGDMDLLGDPAFYARLIGDTSAQTEMLPFAYQVVRSCNPKALNRQNEHLYFHPITQFSALFGQTWLHPLVDFSIPPKQVYDAVPSWQYLQNRDNPNNEIVLVVPGGQLDAGVLPGEDYFSTPLAFKFWQPNATRKMSGGTIHAYLIHSLVAHRMILPIPDLWIIIIAAIAGKSTIILITQKKLNCKWFFIVPILYGLVSLQFYISSQVLIPFLLPTLTYLAFLAQLNLKPQSND</sequence>
<dbReference type="EMBL" id="AP018203">
    <property type="protein sequence ID" value="BAY54663.1"/>
    <property type="molecule type" value="Genomic_DNA"/>
</dbReference>
<keyword evidence="1" id="KW-1133">Transmembrane helix</keyword>
<evidence type="ECO:0000256" key="1">
    <source>
        <dbReference type="SAM" id="Phobius"/>
    </source>
</evidence>
<evidence type="ECO:0000259" key="2">
    <source>
        <dbReference type="SMART" id="SM01080"/>
    </source>
</evidence>
<organism evidence="3 4">
    <name type="scientific">Leptolyngbya boryana NIES-2135</name>
    <dbReference type="NCBI Taxonomy" id="1973484"/>
    <lineage>
        <taxon>Bacteria</taxon>
        <taxon>Bacillati</taxon>
        <taxon>Cyanobacteriota</taxon>
        <taxon>Cyanophyceae</taxon>
        <taxon>Leptolyngbyales</taxon>
        <taxon>Leptolyngbyaceae</taxon>
        <taxon>Leptolyngbya group</taxon>
        <taxon>Leptolyngbya</taxon>
    </lineage>
</organism>
<accession>A0A1Z4JDB8</accession>
<dbReference type="Pfam" id="PF05226">
    <property type="entry name" value="CHASE2"/>
    <property type="match status" value="1"/>
</dbReference>
<keyword evidence="1" id="KW-0812">Transmembrane</keyword>
<feature type="transmembrane region" description="Helical" evidence="1">
    <location>
        <begin position="679"/>
        <end position="698"/>
    </location>
</feature>
<feature type="transmembrane region" description="Helical" evidence="1">
    <location>
        <begin position="728"/>
        <end position="746"/>
    </location>
</feature>
<protein>
    <recommendedName>
        <fullName evidence="2">CHASE2 domain-containing protein</fullName>
    </recommendedName>
</protein>
<dbReference type="SMART" id="SM01080">
    <property type="entry name" value="CHASE2"/>
    <property type="match status" value="1"/>
</dbReference>
<name>A0A1Z4JDB8_LEPBY</name>
<dbReference type="Pfam" id="PF12770">
    <property type="entry name" value="CHAT"/>
    <property type="match status" value="1"/>
</dbReference>
<feature type="transmembrane region" description="Helical" evidence="1">
    <location>
        <begin position="705"/>
        <end position="722"/>
    </location>
</feature>
<evidence type="ECO:0000313" key="4">
    <source>
        <dbReference type="Proteomes" id="UP000217895"/>
    </source>
</evidence>
<feature type="domain" description="CHASE2" evidence="2">
    <location>
        <begin position="396"/>
        <end position="696"/>
    </location>
</feature>
<keyword evidence="1" id="KW-0472">Membrane</keyword>
<dbReference type="InterPro" id="IPR007890">
    <property type="entry name" value="CHASE2"/>
</dbReference>
<reference evidence="3 4" key="1">
    <citation type="submission" date="2017-06" db="EMBL/GenBank/DDBJ databases">
        <title>Genome sequencing of cyanobaciteial culture collection at National Institute for Environmental Studies (NIES).</title>
        <authorList>
            <person name="Hirose Y."/>
            <person name="Shimura Y."/>
            <person name="Fujisawa T."/>
            <person name="Nakamura Y."/>
            <person name="Kawachi M."/>
        </authorList>
    </citation>
    <scope>NUCLEOTIDE SEQUENCE [LARGE SCALE GENOMIC DNA]</scope>
    <source>
        <strain evidence="3 4">NIES-2135</strain>
    </source>
</reference>
<dbReference type="Proteomes" id="UP000217895">
    <property type="component" value="Chromosome"/>
</dbReference>
<evidence type="ECO:0000313" key="3">
    <source>
        <dbReference type="EMBL" id="BAY54663.1"/>
    </source>
</evidence>
<dbReference type="InterPro" id="IPR024983">
    <property type="entry name" value="CHAT_dom"/>
</dbReference>
<keyword evidence="4" id="KW-1185">Reference proteome</keyword>